<evidence type="ECO:0000259" key="8">
    <source>
        <dbReference type="Pfam" id="PF04613"/>
    </source>
</evidence>
<evidence type="ECO:0000256" key="4">
    <source>
        <dbReference type="ARBA" id="ARBA00022737"/>
    </source>
</evidence>
<evidence type="ECO:0000313" key="9">
    <source>
        <dbReference type="EMBL" id="SHF63911.1"/>
    </source>
</evidence>
<keyword evidence="4 7" id="KW-0677">Repeat</keyword>
<dbReference type="EMBL" id="FQUC01000008">
    <property type="protein sequence ID" value="SHF63911.1"/>
    <property type="molecule type" value="Genomic_DNA"/>
</dbReference>
<dbReference type="NCBIfam" id="TIGR01853">
    <property type="entry name" value="lipid_A_lpxD"/>
    <property type="match status" value="1"/>
</dbReference>
<dbReference type="Gene3D" id="2.160.10.10">
    <property type="entry name" value="Hexapeptide repeat proteins"/>
    <property type="match status" value="1"/>
</dbReference>
<dbReference type="RefSeq" id="WP_062178014.1">
    <property type="nucleotide sequence ID" value="NZ_BBXL01000004.1"/>
</dbReference>
<keyword evidence="5 7" id="KW-0443">Lipid metabolism</keyword>
<name>A0A1M5DAD6_9BACT</name>
<comment type="catalytic activity">
    <reaction evidence="7">
        <text>a UDP-3-O-[(3R)-3-hydroxyacyl]-alpha-D-glucosamine + a (3R)-hydroxyacyl-[ACP] = a UDP-2-N,3-O-bis[(3R)-3-hydroxyacyl]-alpha-D-glucosamine + holo-[ACP] + H(+)</text>
        <dbReference type="Rhea" id="RHEA:53836"/>
        <dbReference type="Rhea" id="RHEA-COMP:9685"/>
        <dbReference type="Rhea" id="RHEA-COMP:9945"/>
        <dbReference type="ChEBI" id="CHEBI:15378"/>
        <dbReference type="ChEBI" id="CHEBI:64479"/>
        <dbReference type="ChEBI" id="CHEBI:78827"/>
        <dbReference type="ChEBI" id="CHEBI:137740"/>
        <dbReference type="ChEBI" id="CHEBI:137748"/>
        <dbReference type="EC" id="2.3.1.191"/>
    </reaction>
</comment>
<sequence length="348" mass="37100">MQLSFTAQQIAHVLEGTVEGDPNVAVSNFSKIEEGKRGTLTFLANPKYTHYIYDTEASIVLVNSDFVAEKPVNATLVRVQNAYASLAVLLDMVEKAKPQKVGIEAMSYIADTATLGEKTYVGAFAYIGGYSSIGNNTKIYPQVYIGEGCKIGENVILYPGVKIYAGCEIGNNCIIHAGAVIGSDGFGFAPEDGVYKKIPQMGIVIIEDDVEIGANTTIDRAVMDATIIRKGVKLDNLIQVAHNVEIGSNTVMAAQVGISGSTKIGESCVIGGQVGFGGHITIGNKASIGAQSGIISNIKEGAQIIGAPAIPVKDFFRSSVVFPKLPDMYRQMAQLEKEIKELKDKLNK</sequence>
<dbReference type="GO" id="GO:0016410">
    <property type="term" value="F:N-acyltransferase activity"/>
    <property type="evidence" value="ECO:0007669"/>
    <property type="project" value="InterPro"/>
</dbReference>
<dbReference type="GO" id="GO:0016020">
    <property type="term" value="C:membrane"/>
    <property type="evidence" value="ECO:0007669"/>
    <property type="project" value="GOC"/>
</dbReference>
<evidence type="ECO:0000256" key="1">
    <source>
        <dbReference type="ARBA" id="ARBA00022516"/>
    </source>
</evidence>
<protein>
    <recommendedName>
        <fullName evidence="7">UDP-3-O-acylglucosamine N-acyltransferase</fullName>
        <ecNumber evidence="7">2.3.1.191</ecNumber>
    </recommendedName>
</protein>
<comment type="similarity">
    <text evidence="7">Belongs to the transferase hexapeptide repeat family. LpxD subfamily.</text>
</comment>
<dbReference type="CDD" id="cd03352">
    <property type="entry name" value="LbH_LpxD"/>
    <property type="match status" value="1"/>
</dbReference>
<evidence type="ECO:0000313" key="10">
    <source>
        <dbReference type="Proteomes" id="UP000184480"/>
    </source>
</evidence>
<keyword evidence="1 7" id="KW-0444">Lipid biosynthesis</keyword>
<dbReference type="Pfam" id="PF00132">
    <property type="entry name" value="Hexapep"/>
    <property type="match status" value="1"/>
</dbReference>
<dbReference type="UniPathway" id="UPA00973"/>
<keyword evidence="6 7" id="KW-0012">Acyltransferase</keyword>
<dbReference type="OrthoDB" id="9784739at2"/>
<dbReference type="STRING" id="1346286.SAMN05444362_108127"/>
<dbReference type="PANTHER" id="PTHR43378">
    <property type="entry name" value="UDP-3-O-ACYLGLUCOSAMINE N-ACYLTRANSFERASE"/>
    <property type="match status" value="1"/>
</dbReference>
<feature type="active site" description="Proton acceptor" evidence="7">
    <location>
        <position position="242"/>
    </location>
</feature>
<gene>
    <name evidence="7" type="primary">lpxD</name>
    <name evidence="9" type="ORF">SAMN05444362_108127</name>
</gene>
<dbReference type="Proteomes" id="UP000184480">
    <property type="component" value="Unassembled WGS sequence"/>
</dbReference>
<evidence type="ECO:0000256" key="3">
    <source>
        <dbReference type="ARBA" id="ARBA00022679"/>
    </source>
</evidence>
<dbReference type="InterPro" id="IPR001451">
    <property type="entry name" value="Hexapep"/>
</dbReference>
<dbReference type="Gene3D" id="3.40.1390.10">
    <property type="entry name" value="MurE/MurF, N-terminal domain"/>
    <property type="match status" value="1"/>
</dbReference>
<comment type="subunit">
    <text evidence="7">Homotrimer.</text>
</comment>
<dbReference type="InterPro" id="IPR020573">
    <property type="entry name" value="UDP_GlcNAc_AcTrfase_non-rep"/>
</dbReference>
<proteinExistence type="inferred from homology"/>
<dbReference type="GO" id="GO:0103118">
    <property type="term" value="F:UDP-3-O-[(3R)-3-hydroxyacyl]-glucosamine N-acyltransferase activity"/>
    <property type="evidence" value="ECO:0007669"/>
    <property type="project" value="UniProtKB-EC"/>
</dbReference>
<dbReference type="SUPFAM" id="SSF51161">
    <property type="entry name" value="Trimeric LpxA-like enzymes"/>
    <property type="match status" value="1"/>
</dbReference>
<organism evidence="9 10">
    <name type="scientific">Dysgonomonas macrotermitis</name>
    <dbReference type="NCBI Taxonomy" id="1346286"/>
    <lineage>
        <taxon>Bacteria</taxon>
        <taxon>Pseudomonadati</taxon>
        <taxon>Bacteroidota</taxon>
        <taxon>Bacteroidia</taxon>
        <taxon>Bacteroidales</taxon>
        <taxon>Dysgonomonadaceae</taxon>
        <taxon>Dysgonomonas</taxon>
    </lineage>
</organism>
<dbReference type="GO" id="GO:0009245">
    <property type="term" value="P:lipid A biosynthetic process"/>
    <property type="evidence" value="ECO:0007669"/>
    <property type="project" value="UniProtKB-UniRule"/>
</dbReference>
<evidence type="ECO:0000256" key="2">
    <source>
        <dbReference type="ARBA" id="ARBA00022556"/>
    </source>
</evidence>
<reference evidence="10" key="1">
    <citation type="submission" date="2016-11" db="EMBL/GenBank/DDBJ databases">
        <authorList>
            <person name="Varghese N."/>
            <person name="Submissions S."/>
        </authorList>
    </citation>
    <scope>NUCLEOTIDE SEQUENCE [LARGE SCALE GENOMIC DNA]</scope>
    <source>
        <strain evidence="10">DSM 27370</strain>
    </source>
</reference>
<feature type="domain" description="UDP-3-O-[3-hydroxymyristoyl] glucosamine N-acyltransferase non-repeat region" evidence="8">
    <location>
        <begin position="24"/>
        <end position="90"/>
    </location>
</feature>
<dbReference type="Pfam" id="PF04613">
    <property type="entry name" value="LpxD"/>
    <property type="match status" value="1"/>
</dbReference>
<accession>A0A1M5DAD6</accession>
<keyword evidence="3 7" id="KW-0808">Transferase</keyword>
<comment type="function">
    <text evidence="7">Catalyzes the N-acylation of UDP-3-O-acylglucosamine using 3-hydroxyacyl-ACP as the acyl donor. Is involved in the biosynthesis of lipid A, a phosphorylated glycolipid that anchors the lipopolysaccharide to the outer membrane of the cell.</text>
</comment>
<evidence type="ECO:0000256" key="7">
    <source>
        <dbReference type="HAMAP-Rule" id="MF_00523"/>
    </source>
</evidence>
<dbReference type="AlphaFoldDB" id="A0A1M5DAD6"/>
<dbReference type="InterPro" id="IPR011004">
    <property type="entry name" value="Trimer_LpxA-like_sf"/>
</dbReference>
<dbReference type="NCBIfam" id="NF002060">
    <property type="entry name" value="PRK00892.1"/>
    <property type="match status" value="1"/>
</dbReference>
<keyword evidence="10" id="KW-1185">Reference proteome</keyword>
<evidence type="ECO:0000256" key="5">
    <source>
        <dbReference type="ARBA" id="ARBA00023098"/>
    </source>
</evidence>
<comment type="pathway">
    <text evidence="7">Bacterial outer membrane biogenesis; LPS lipid A biosynthesis.</text>
</comment>
<dbReference type="PANTHER" id="PTHR43378:SF2">
    <property type="entry name" value="UDP-3-O-ACYLGLUCOSAMINE N-ACYLTRANSFERASE 1, MITOCHONDRIAL-RELATED"/>
    <property type="match status" value="1"/>
</dbReference>
<keyword evidence="2 7" id="KW-0441">Lipid A biosynthesis</keyword>
<dbReference type="InterPro" id="IPR007691">
    <property type="entry name" value="LpxD"/>
</dbReference>
<dbReference type="EC" id="2.3.1.191" evidence="7"/>
<dbReference type="HAMAP" id="MF_00523">
    <property type="entry name" value="LpxD"/>
    <property type="match status" value="1"/>
</dbReference>
<evidence type="ECO:0000256" key="6">
    <source>
        <dbReference type="ARBA" id="ARBA00023315"/>
    </source>
</evidence>